<dbReference type="AlphaFoldDB" id="A0A8X6SYR6"/>
<keyword evidence="1" id="KW-0808">Transferase</keyword>
<evidence type="ECO:0000313" key="3">
    <source>
        <dbReference type="EMBL" id="GFS69832.1"/>
    </source>
</evidence>
<dbReference type="Pfam" id="PF13649">
    <property type="entry name" value="Methyltransf_25"/>
    <property type="match status" value="1"/>
</dbReference>
<dbReference type="GO" id="GO:0016740">
    <property type="term" value="F:transferase activity"/>
    <property type="evidence" value="ECO:0007669"/>
    <property type="project" value="UniProtKB-KW"/>
</dbReference>
<keyword evidence="4" id="KW-1185">Reference proteome</keyword>
<gene>
    <name evidence="3" type="primary">AVEN_201813_1</name>
    <name evidence="3" type="ORF">NPIL_130821</name>
</gene>
<feature type="domain" description="Methyltransferase" evidence="2">
    <location>
        <begin position="154"/>
        <end position="251"/>
    </location>
</feature>
<dbReference type="InterPro" id="IPR041698">
    <property type="entry name" value="Methyltransf_25"/>
</dbReference>
<evidence type="ECO:0000313" key="4">
    <source>
        <dbReference type="Proteomes" id="UP000887013"/>
    </source>
</evidence>
<dbReference type="SUPFAM" id="SSF53335">
    <property type="entry name" value="S-adenosyl-L-methionine-dependent methyltransferases"/>
    <property type="match status" value="1"/>
</dbReference>
<protein>
    <submittedName>
        <fullName evidence="3">Methyltransf_25 domain-containing protein</fullName>
    </submittedName>
</protein>
<dbReference type="EMBL" id="BMAW01095338">
    <property type="protein sequence ID" value="GFS69832.1"/>
    <property type="molecule type" value="Genomic_DNA"/>
</dbReference>
<dbReference type="Proteomes" id="UP000887013">
    <property type="component" value="Unassembled WGS sequence"/>
</dbReference>
<dbReference type="OrthoDB" id="8300214at2759"/>
<comment type="caution">
    <text evidence="3">The sequence shown here is derived from an EMBL/GenBank/DDBJ whole genome shotgun (WGS) entry which is preliminary data.</text>
</comment>
<dbReference type="Gene3D" id="3.40.50.150">
    <property type="entry name" value="Vaccinia Virus protein VP39"/>
    <property type="match status" value="1"/>
</dbReference>
<proteinExistence type="predicted"/>
<name>A0A8X6SYR6_NEPPI</name>
<accession>A0A8X6SYR6</accession>
<dbReference type="InterPro" id="IPR029063">
    <property type="entry name" value="SAM-dependent_MTases_sf"/>
</dbReference>
<sequence length="387" mass="45336">MILMQQQKPVYCSRDFSRRYPTHFLQYSCYSRCPALTRQRIDVLKDSNAQERKIDDLIEASLEIFPATMREIELIIEIIFLKHFCINKRVDIRFFAVYIKINTFVGVFHANKMPLNYDVDIYSQLDNPWDSIVRFLNITLREMGWSIGDQEEVVMDVGCGPGRLTSEFILHIFPNLKKIIALDAESSMIDKARCLHPHPKIEYDVANFEDRSLIERWNGKITKFISVHCFNRMQDQKGAFQRVYDLLPPNGEAGFVFLLHNGYYDALQYLAKDLKWCSYIPFDIEDCIPKSHAKGYTSLHYKKMLEGIGFEIRHCQQVQNVTTFLSDELYTDFLYSVCELTPYIPNDVKKDFKKDLLHYTLKQNGRNDDGTPVDRTTTLELVVRKVL</sequence>
<organism evidence="3 4">
    <name type="scientific">Nephila pilipes</name>
    <name type="common">Giant wood spider</name>
    <name type="synonym">Nephila maculata</name>
    <dbReference type="NCBI Taxonomy" id="299642"/>
    <lineage>
        <taxon>Eukaryota</taxon>
        <taxon>Metazoa</taxon>
        <taxon>Ecdysozoa</taxon>
        <taxon>Arthropoda</taxon>
        <taxon>Chelicerata</taxon>
        <taxon>Arachnida</taxon>
        <taxon>Araneae</taxon>
        <taxon>Araneomorphae</taxon>
        <taxon>Entelegynae</taxon>
        <taxon>Araneoidea</taxon>
        <taxon>Nephilidae</taxon>
        <taxon>Nephila</taxon>
    </lineage>
</organism>
<dbReference type="PANTHER" id="PTHR43861">
    <property type="entry name" value="TRANS-ACONITATE 2-METHYLTRANSFERASE-RELATED"/>
    <property type="match status" value="1"/>
</dbReference>
<evidence type="ECO:0000256" key="1">
    <source>
        <dbReference type="ARBA" id="ARBA00022679"/>
    </source>
</evidence>
<evidence type="ECO:0000259" key="2">
    <source>
        <dbReference type="Pfam" id="PF13649"/>
    </source>
</evidence>
<reference evidence="3" key="1">
    <citation type="submission" date="2020-08" db="EMBL/GenBank/DDBJ databases">
        <title>Multicomponent nature underlies the extraordinary mechanical properties of spider dragline silk.</title>
        <authorList>
            <person name="Kono N."/>
            <person name="Nakamura H."/>
            <person name="Mori M."/>
            <person name="Yoshida Y."/>
            <person name="Ohtoshi R."/>
            <person name="Malay A.D."/>
            <person name="Moran D.A.P."/>
            <person name="Tomita M."/>
            <person name="Numata K."/>
            <person name="Arakawa K."/>
        </authorList>
    </citation>
    <scope>NUCLEOTIDE SEQUENCE</scope>
</reference>
<dbReference type="CDD" id="cd02440">
    <property type="entry name" value="AdoMet_MTases"/>
    <property type="match status" value="1"/>
</dbReference>